<sequence>MTHYIFLISMTYFAQITFGQKEQQVFRQITAEHSKLLFNNKIEETSQFNYYLFMHMYMGAGVATADFNNDGLVDVYFTSSMGENKLYLNKGNLQFEDITEKAKVKGEGGFYTGVTTVDINNDGWLDLYVCRSGPESDAIQKNLLYINNKDLTFKESSIMYGLSEITSHSIQSNFFDYDNDGDLDVYIANTPVKFKLANEIVDVEKIYSDPASKLYGGSDKLYRNNGDLTFTDVSKEAGIKPDIFFGLTTSVGDFNNDGWKDIFVTNDFAGPDFLYMNNGDGTFNNKAKEFFQHTSNYSMGADVADINNDGYQDIFALDMLPQDYKRSKVSMSMMPRDVMYNMVKSGYHWQYMHNVMQINNGVFTKNKPLFKDLSYFAGIESTDWSWSCLIADFDLDGFNDIHVTNGILRDVTNMDARIDEKKYVKSLKEKKDINVGENELKKVRALYPSVKLKNYLFKNNGDITFKNISSEENVGQPSFSNGSAYADFDNDGDLDLICNNINDHAFLFENLSANKGNHYLKIGFKGQKNNHFGYGAKVKIFNKKTIQVKEMQTTRGYFSASEPLIHFGLGKAKMIDSLEVTWSDGKRQKLYNVKADKKLLLNYKDATEFSNKSELVKTYFTKTNDILSEEYKHIDFSYDDFKDQLLLPHKLSSKGPCLAVGDINKDGLQDFFVGGATLFSGAIYVQQQSGKFSFSPQLDFDLDKKSEDMAALFFDVNNDGFDDLYVVSGSYEKDENSEDLFDRLYLNDGTGQFKKSLNALPVLKNYGSCITTLDYDKDGDLDVFIGGDAAKGKYPYPASSHLLENVNGVFKKVLNIEAIAELGMVTDAISTDFDEDGDTDLIVVGEWMPITFLENSDGNFKNTTKKLGFSKTSGWWNVIVKADVDNDGDFDYIAGNLGLNYKFHANKEKPFHIYGSDFDKTGSVDIVLAKDINNKLFPVRGKMCSTEQMPFIKDKFPTFTGFAEANLIDIYGVSSLEEALHLKADEFRSSIIRNKGKGKFSIEPLPNEAQYALVNGIVCDDFDDDGYLDILLAGNKYEAEVETSRADAGTGVFLRGNANGEFEAMPSWKSGFFVPGNIKALKGIQTKRGKILLVGENNALLHVFKGY</sequence>
<dbReference type="InterPro" id="IPR011519">
    <property type="entry name" value="UnbV_ASPIC"/>
</dbReference>
<organism evidence="5 6">
    <name type="scientific">Flavivirga spongiicola</name>
    <dbReference type="NCBI Taxonomy" id="421621"/>
    <lineage>
        <taxon>Bacteria</taxon>
        <taxon>Pseudomonadati</taxon>
        <taxon>Bacteroidota</taxon>
        <taxon>Flavobacteriia</taxon>
        <taxon>Flavobacteriales</taxon>
        <taxon>Flavobacteriaceae</taxon>
        <taxon>Flavivirga</taxon>
    </lineage>
</organism>
<dbReference type="RefSeq" id="WP_303304713.1">
    <property type="nucleotide sequence ID" value="NZ_JAODOP010000004.1"/>
</dbReference>
<dbReference type="SUPFAM" id="SSF69318">
    <property type="entry name" value="Integrin alpha N-terminal domain"/>
    <property type="match status" value="3"/>
</dbReference>
<dbReference type="PANTHER" id="PTHR16026:SF0">
    <property type="entry name" value="CARTILAGE ACIDIC PROTEIN 1"/>
    <property type="match status" value="1"/>
</dbReference>
<dbReference type="InterPro" id="IPR027039">
    <property type="entry name" value="Crtac1"/>
</dbReference>
<dbReference type="Proteomes" id="UP001337305">
    <property type="component" value="Unassembled WGS sequence"/>
</dbReference>
<proteinExistence type="predicted"/>
<evidence type="ECO:0000313" key="5">
    <source>
        <dbReference type="EMBL" id="MEF3832332.1"/>
    </source>
</evidence>
<name>A0ABU7XR54_9FLAO</name>
<keyword evidence="6" id="KW-1185">Reference proteome</keyword>
<keyword evidence="2" id="KW-0677">Repeat</keyword>
<dbReference type="SMART" id="SM00191">
    <property type="entry name" value="Int_alpha"/>
    <property type="match status" value="3"/>
</dbReference>
<evidence type="ECO:0000259" key="4">
    <source>
        <dbReference type="Pfam" id="PF07593"/>
    </source>
</evidence>
<feature type="domain" description="ASPIC/UnbV" evidence="4">
    <location>
        <begin position="533"/>
        <end position="599"/>
    </location>
</feature>
<evidence type="ECO:0000313" key="6">
    <source>
        <dbReference type="Proteomes" id="UP001337305"/>
    </source>
</evidence>
<gene>
    <name evidence="5" type="ORF">N1F79_04270</name>
</gene>
<dbReference type="InterPro" id="IPR013519">
    <property type="entry name" value="Int_alpha_beta-p"/>
</dbReference>
<evidence type="ECO:0000256" key="3">
    <source>
        <dbReference type="ARBA" id="ARBA00023180"/>
    </source>
</evidence>
<dbReference type="InterPro" id="IPR013517">
    <property type="entry name" value="FG-GAP"/>
</dbReference>
<dbReference type="Pfam" id="PF07593">
    <property type="entry name" value="UnbV_ASPIC"/>
    <property type="match status" value="1"/>
</dbReference>
<dbReference type="PANTHER" id="PTHR16026">
    <property type="entry name" value="CARTILAGE ACIDIC PROTEIN 1"/>
    <property type="match status" value="1"/>
</dbReference>
<keyword evidence="1" id="KW-0732">Signal</keyword>
<dbReference type="Pfam" id="PF13517">
    <property type="entry name" value="FG-GAP_3"/>
    <property type="match status" value="5"/>
</dbReference>
<reference evidence="5 6" key="1">
    <citation type="submission" date="2022-09" db="EMBL/GenBank/DDBJ databases">
        <title>Genome sequencing of Flavivirga sp. MEBiC05379.</title>
        <authorList>
            <person name="Oh H.-M."/>
            <person name="Kwon K.K."/>
            <person name="Park M.J."/>
            <person name="Yang S.-H."/>
        </authorList>
    </citation>
    <scope>NUCLEOTIDE SEQUENCE [LARGE SCALE GENOMIC DNA]</scope>
    <source>
        <strain evidence="5 6">MEBiC05379</strain>
    </source>
</reference>
<dbReference type="InterPro" id="IPR028994">
    <property type="entry name" value="Integrin_alpha_N"/>
</dbReference>
<dbReference type="EMBL" id="JAODOP010000004">
    <property type="protein sequence ID" value="MEF3832332.1"/>
    <property type="molecule type" value="Genomic_DNA"/>
</dbReference>
<protein>
    <submittedName>
        <fullName evidence="5">VCBS repeat-containing protein</fullName>
    </submittedName>
</protein>
<keyword evidence="3" id="KW-0325">Glycoprotein</keyword>
<evidence type="ECO:0000256" key="1">
    <source>
        <dbReference type="ARBA" id="ARBA00022729"/>
    </source>
</evidence>
<evidence type="ECO:0000256" key="2">
    <source>
        <dbReference type="ARBA" id="ARBA00022737"/>
    </source>
</evidence>
<comment type="caution">
    <text evidence="5">The sequence shown here is derived from an EMBL/GenBank/DDBJ whole genome shotgun (WGS) entry which is preliminary data.</text>
</comment>
<dbReference type="Gene3D" id="2.130.10.130">
    <property type="entry name" value="Integrin alpha, N-terminal"/>
    <property type="match status" value="3"/>
</dbReference>
<accession>A0ABU7XR54</accession>